<comment type="caution">
    <text evidence="1">The sequence shown here is derived from an EMBL/GenBank/DDBJ whole genome shotgun (WGS) entry which is preliminary data.</text>
</comment>
<name>A0A0W8F6L9_9ZZZZ</name>
<organism evidence="1">
    <name type="scientific">hydrocarbon metagenome</name>
    <dbReference type="NCBI Taxonomy" id="938273"/>
    <lineage>
        <taxon>unclassified sequences</taxon>
        <taxon>metagenomes</taxon>
        <taxon>ecological metagenomes</taxon>
    </lineage>
</organism>
<accession>A0A0W8F6L9</accession>
<dbReference type="EMBL" id="LNQE01001492">
    <property type="protein sequence ID" value="KUG16519.1"/>
    <property type="molecule type" value="Genomic_DNA"/>
</dbReference>
<reference evidence="1" key="1">
    <citation type="journal article" date="2015" name="Proc. Natl. Acad. Sci. U.S.A.">
        <title>Networks of energetic and metabolic interactions define dynamics in microbial communities.</title>
        <authorList>
            <person name="Embree M."/>
            <person name="Liu J.K."/>
            <person name="Al-Bassam M.M."/>
            <person name="Zengler K."/>
        </authorList>
    </citation>
    <scope>NUCLEOTIDE SEQUENCE</scope>
</reference>
<proteinExistence type="predicted"/>
<sequence length="39" mass="4160">MNNGASSSSRTGGLAISVWATGLRAQDFEVILFHPARLK</sequence>
<gene>
    <name evidence="1" type="ORF">ASZ90_013808</name>
</gene>
<evidence type="ECO:0000313" key="1">
    <source>
        <dbReference type="EMBL" id="KUG16519.1"/>
    </source>
</evidence>
<protein>
    <submittedName>
        <fullName evidence="1">Uncharacterized protein</fullName>
    </submittedName>
</protein>
<dbReference type="AlphaFoldDB" id="A0A0W8F6L9"/>